<keyword evidence="4" id="KW-0560">Oxidoreductase</keyword>
<sequence length="484" mass="52398">MAFLSVVLSAFVFGCGLAEAVAINNATDTCKEIARSISDSSRVIFPIQAASYADAISHWFLSSSDTPACVVKVASAEDVSVVLQIVGSSRTQFAVYSGGHASNPGFSSTKGVHISLEDLNHIYLSEDQRTVTVGFGAAWIDVYRYLEPYGLNVVGGRVIGPGVGGFTLGGGFSWKTNQHGLTVDTLKSLTVVLPNGTITTASNNHNQDLFFALKGGMNRFGIVTSGEFYTHQQPPRVYGGLRVYPPTSVQAVLNATVNFFYDNKDPRAGLITTLDAGSLEPTAMGIFFFDGPDKPPAFDEFDGIPAILDNVGEKTWTSFLASIPAYLVLNARGAFATVSTSEISASFLAAVQQEAEDIGRVAELHSGLTVSFDIEPFTDYGQHATESAYPHADSPLPLNLYFAWTNPAEDDWWHARMRQATERLKQVAIEEGIYKDTYTAYPNYALAGTTAEELYGQRNAARLRSIRNRIDPDRIMDLAGGFEL</sequence>
<dbReference type="InterPro" id="IPR016167">
    <property type="entry name" value="FAD-bd_PCMH_sub1"/>
</dbReference>
<reference evidence="7" key="2">
    <citation type="submission" date="2023-05" db="EMBL/GenBank/DDBJ databases">
        <authorList>
            <consortium name="Lawrence Berkeley National Laboratory"/>
            <person name="Steindorff A."/>
            <person name="Hensen N."/>
            <person name="Bonometti L."/>
            <person name="Westerberg I."/>
            <person name="Brannstrom I.O."/>
            <person name="Guillou S."/>
            <person name="Cros-Aarteil S."/>
            <person name="Calhoun S."/>
            <person name="Haridas S."/>
            <person name="Kuo A."/>
            <person name="Mondo S."/>
            <person name="Pangilinan J."/>
            <person name="Riley R."/>
            <person name="Labutti K."/>
            <person name="Andreopoulos B."/>
            <person name="Lipzen A."/>
            <person name="Chen C."/>
            <person name="Yanf M."/>
            <person name="Daum C."/>
            <person name="Ng V."/>
            <person name="Clum A."/>
            <person name="Ohm R."/>
            <person name="Martin F."/>
            <person name="Silar P."/>
            <person name="Natvig D."/>
            <person name="Lalanne C."/>
            <person name="Gautier V."/>
            <person name="Ament-Velasquez S.L."/>
            <person name="Kruys A."/>
            <person name="Hutchinson M.I."/>
            <person name="Powell A.J."/>
            <person name="Barry K."/>
            <person name="Miller A.N."/>
            <person name="Grigoriev I.V."/>
            <person name="Debuchy R."/>
            <person name="Gladieux P."/>
            <person name="Thoren M.H."/>
            <person name="Johannesson H."/>
        </authorList>
    </citation>
    <scope>NUCLEOTIDE SEQUENCE</scope>
    <source>
        <strain evidence="7">CBS 508.74</strain>
    </source>
</reference>
<feature type="signal peptide" evidence="5">
    <location>
        <begin position="1"/>
        <end position="18"/>
    </location>
</feature>
<proteinExistence type="inferred from homology"/>
<protein>
    <submittedName>
        <fullName evidence="7">FAD-binding domain-containing protein</fullName>
    </submittedName>
</protein>
<dbReference type="SUPFAM" id="SSF56176">
    <property type="entry name" value="FAD-binding/transporter-associated domain-like"/>
    <property type="match status" value="1"/>
</dbReference>
<dbReference type="EMBL" id="MU853359">
    <property type="protein sequence ID" value="KAK4108982.1"/>
    <property type="molecule type" value="Genomic_DNA"/>
</dbReference>
<dbReference type="PANTHER" id="PTHR42973">
    <property type="entry name" value="BINDING OXIDOREDUCTASE, PUTATIVE (AFU_ORTHOLOGUE AFUA_1G17690)-RELATED"/>
    <property type="match status" value="1"/>
</dbReference>
<dbReference type="Pfam" id="PF01565">
    <property type="entry name" value="FAD_binding_4"/>
    <property type="match status" value="1"/>
</dbReference>
<dbReference type="Gene3D" id="3.40.462.20">
    <property type="match status" value="1"/>
</dbReference>
<name>A0AAN6QLG6_9PEZI</name>
<organism evidence="7 8">
    <name type="scientific">Canariomyces notabilis</name>
    <dbReference type="NCBI Taxonomy" id="2074819"/>
    <lineage>
        <taxon>Eukaryota</taxon>
        <taxon>Fungi</taxon>
        <taxon>Dikarya</taxon>
        <taxon>Ascomycota</taxon>
        <taxon>Pezizomycotina</taxon>
        <taxon>Sordariomycetes</taxon>
        <taxon>Sordariomycetidae</taxon>
        <taxon>Sordariales</taxon>
        <taxon>Chaetomiaceae</taxon>
        <taxon>Canariomyces</taxon>
    </lineage>
</organism>
<dbReference type="InterPro" id="IPR036318">
    <property type="entry name" value="FAD-bd_PCMH-like_sf"/>
</dbReference>
<dbReference type="GO" id="GO:0071949">
    <property type="term" value="F:FAD binding"/>
    <property type="evidence" value="ECO:0007669"/>
    <property type="project" value="InterPro"/>
</dbReference>
<evidence type="ECO:0000256" key="5">
    <source>
        <dbReference type="SAM" id="SignalP"/>
    </source>
</evidence>
<comment type="similarity">
    <text evidence="1">Belongs to the oxygen-dependent FAD-linked oxidoreductase family.</text>
</comment>
<dbReference type="PROSITE" id="PS51387">
    <property type="entry name" value="FAD_PCMH"/>
    <property type="match status" value="1"/>
</dbReference>
<dbReference type="GO" id="GO:0016491">
    <property type="term" value="F:oxidoreductase activity"/>
    <property type="evidence" value="ECO:0007669"/>
    <property type="project" value="UniProtKB-KW"/>
</dbReference>
<dbReference type="InterPro" id="IPR050416">
    <property type="entry name" value="FAD-linked_Oxidoreductase"/>
</dbReference>
<keyword evidence="8" id="KW-1185">Reference proteome</keyword>
<gene>
    <name evidence="7" type="ORF">N656DRAFT_738900</name>
</gene>
<dbReference type="AlphaFoldDB" id="A0AAN6QLG6"/>
<evidence type="ECO:0000256" key="4">
    <source>
        <dbReference type="ARBA" id="ARBA00023002"/>
    </source>
</evidence>
<feature type="chain" id="PRO_5043046460" evidence="5">
    <location>
        <begin position="19"/>
        <end position="484"/>
    </location>
</feature>
<dbReference type="InterPro" id="IPR006094">
    <property type="entry name" value="Oxid_FAD_bind_N"/>
</dbReference>
<keyword evidence="5" id="KW-0732">Signal</keyword>
<comment type="caution">
    <text evidence="7">The sequence shown here is derived from an EMBL/GenBank/DDBJ whole genome shotgun (WGS) entry which is preliminary data.</text>
</comment>
<dbReference type="GeneID" id="89936900"/>
<dbReference type="Gene3D" id="3.30.465.10">
    <property type="match status" value="1"/>
</dbReference>
<dbReference type="Proteomes" id="UP001302812">
    <property type="component" value="Unassembled WGS sequence"/>
</dbReference>
<dbReference type="RefSeq" id="XP_064666552.1">
    <property type="nucleotide sequence ID" value="XM_064812775.1"/>
</dbReference>
<accession>A0AAN6QLG6</accession>
<dbReference type="InterPro" id="IPR016166">
    <property type="entry name" value="FAD-bd_PCMH"/>
</dbReference>
<evidence type="ECO:0000313" key="7">
    <source>
        <dbReference type="EMBL" id="KAK4108982.1"/>
    </source>
</evidence>
<dbReference type="InterPro" id="IPR016169">
    <property type="entry name" value="FAD-bd_PCMH_sub2"/>
</dbReference>
<keyword evidence="3" id="KW-0274">FAD</keyword>
<evidence type="ECO:0000256" key="1">
    <source>
        <dbReference type="ARBA" id="ARBA00005466"/>
    </source>
</evidence>
<keyword evidence="2" id="KW-0285">Flavoprotein</keyword>
<feature type="domain" description="FAD-binding PCMH-type" evidence="6">
    <location>
        <begin position="63"/>
        <end position="233"/>
    </location>
</feature>
<evidence type="ECO:0000313" key="8">
    <source>
        <dbReference type="Proteomes" id="UP001302812"/>
    </source>
</evidence>
<dbReference type="Gene3D" id="3.30.43.10">
    <property type="entry name" value="Uridine Diphospho-n-acetylenolpyruvylglucosamine Reductase, domain 2"/>
    <property type="match status" value="1"/>
</dbReference>
<evidence type="ECO:0000256" key="2">
    <source>
        <dbReference type="ARBA" id="ARBA00022630"/>
    </source>
</evidence>
<evidence type="ECO:0000256" key="3">
    <source>
        <dbReference type="ARBA" id="ARBA00022827"/>
    </source>
</evidence>
<evidence type="ECO:0000259" key="6">
    <source>
        <dbReference type="PROSITE" id="PS51387"/>
    </source>
</evidence>
<reference evidence="7" key="1">
    <citation type="journal article" date="2023" name="Mol. Phylogenet. Evol.">
        <title>Genome-scale phylogeny and comparative genomics of the fungal order Sordariales.</title>
        <authorList>
            <person name="Hensen N."/>
            <person name="Bonometti L."/>
            <person name="Westerberg I."/>
            <person name="Brannstrom I.O."/>
            <person name="Guillou S."/>
            <person name="Cros-Aarteil S."/>
            <person name="Calhoun S."/>
            <person name="Haridas S."/>
            <person name="Kuo A."/>
            <person name="Mondo S."/>
            <person name="Pangilinan J."/>
            <person name="Riley R."/>
            <person name="LaButti K."/>
            <person name="Andreopoulos B."/>
            <person name="Lipzen A."/>
            <person name="Chen C."/>
            <person name="Yan M."/>
            <person name="Daum C."/>
            <person name="Ng V."/>
            <person name="Clum A."/>
            <person name="Steindorff A."/>
            <person name="Ohm R.A."/>
            <person name="Martin F."/>
            <person name="Silar P."/>
            <person name="Natvig D.O."/>
            <person name="Lalanne C."/>
            <person name="Gautier V."/>
            <person name="Ament-Velasquez S.L."/>
            <person name="Kruys A."/>
            <person name="Hutchinson M.I."/>
            <person name="Powell A.J."/>
            <person name="Barry K."/>
            <person name="Miller A.N."/>
            <person name="Grigoriev I.V."/>
            <person name="Debuchy R."/>
            <person name="Gladieux P."/>
            <person name="Hiltunen Thoren M."/>
            <person name="Johannesson H."/>
        </authorList>
    </citation>
    <scope>NUCLEOTIDE SEQUENCE</scope>
    <source>
        <strain evidence="7">CBS 508.74</strain>
    </source>
</reference>
<dbReference type="PANTHER" id="PTHR42973:SF13">
    <property type="entry name" value="FAD-BINDING PCMH-TYPE DOMAIN-CONTAINING PROTEIN"/>
    <property type="match status" value="1"/>
</dbReference>